<comment type="caution">
    <text evidence="1">The sequence shown here is derived from an EMBL/GenBank/DDBJ whole genome shotgun (WGS) entry which is preliminary data.</text>
</comment>
<evidence type="ECO:0000313" key="1">
    <source>
        <dbReference type="EMBL" id="TKC56605.1"/>
    </source>
</evidence>
<evidence type="ECO:0000313" key="2">
    <source>
        <dbReference type="Proteomes" id="UP000309594"/>
    </source>
</evidence>
<protein>
    <submittedName>
        <fullName evidence="1">Type I toxin-antitoxin system SymE family toxin</fullName>
    </submittedName>
</protein>
<dbReference type="EMBL" id="SWDX01000012">
    <property type="protein sequence ID" value="TKC56605.1"/>
    <property type="molecule type" value="Genomic_DNA"/>
</dbReference>
<organism evidence="1 2">
    <name type="scientific">Pedobacter hiemivivus</name>
    <dbReference type="NCBI Taxonomy" id="2530454"/>
    <lineage>
        <taxon>Bacteria</taxon>
        <taxon>Pseudomonadati</taxon>
        <taxon>Bacteroidota</taxon>
        <taxon>Sphingobacteriia</taxon>
        <taxon>Sphingobacteriales</taxon>
        <taxon>Sphingobacteriaceae</taxon>
        <taxon>Pedobacter</taxon>
    </lineage>
</organism>
<dbReference type="AlphaFoldDB" id="A0A4U1FZJ5"/>
<dbReference type="Proteomes" id="UP000309594">
    <property type="component" value="Unassembled WGS sequence"/>
</dbReference>
<proteinExistence type="predicted"/>
<sequence length="99" mass="11227">MRTQKNQTTTSIFRPKVDQVKQPNKTCTCGACDPPKPKLPAGMRRLKIQQKFITQVRSSTVVPMITLAGEWLRKSGFEYQSHIIIIEKEGQLIINLDTA</sequence>
<accession>A0A4U1FZJ5</accession>
<gene>
    <name evidence="1" type="ORF">FBD94_23110</name>
</gene>
<name>A0A4U1FZJ5_9SPHI</name>
<reference evidence="1 2" key="1">
    <citation type="submission" date="2019-04" db="EMBL/GenBank/DDBJ databases">
        <title>Pedobacter sp. RP-1-16 sp. nov., isolated from Arctic soil.</title>
        <authorList>
            <person name="Dahal R.H."/>
            <person name="Kim D.-U."/>
        </authorList>
    </citation>
    <scope>NUCLEOTIDE SEQUENCE [LARGE SCALE GENOMIC DNA]</scope>
    <source>
        <strain evidence="1 2">RP-1-16</strain>
    </source>
</reference>